<dbReference type="Proteomes" id="UP000007752">
    <property type="component" value="Chromosome 3"/>
</dbReference>
<reference evidence="1" key="1">
    <citation type="journal article" date="2005" name="PLoS Biol.">
        <title>The genomes of Oryza sativa: a history of duplications.</title>
        <authorList>
            <person name="Yu J."/>
            <person name="Wang J."/>
            <person name="Lin W."/>
            <person name="Li S."/>
            <person name="Li H."/>
            <person name="Zhou J."/>
            <person name="Ni P."/>
            <person name="Dong W."/>
            <person name="Hu S."/>
            <person name="Zeng C."/>
            <person name="Zhang J."/>
            <person name="Zhang Y."/>
            <person name="Li R."/>
            <person name="Xu Z."/>
            <person name="Li S."/>
            <person name="Li X."/>
            <person name="Zheng H."/>
            <person name="Cong L."/>
            <person name="Lin L."/>
            <person name="Yin J."/>
            <person name="Geng J."/>
            <person name="Li G."/>
            <person name="Shi J."/>
            <person name="Liu J."/>
            <person name="Lv H."/>
            <person name="Li J."/>
            <person name="Wang J."/>
            <person name="Deng Y."/>
            <person name="Ran L."/>
            <person name="Shi X."/>
            <person name="Wang X."/>
            <person name="Wu Q."/>
            <person name="Li C."/>
            <person name="Ren X."/>
            <person name="Wang J."/>
            <person name="Wang X."/>
            <person name="Li D."/>
            <person name="Liu D."/>
            <person name="Zhang X."/>
            <person name="Ji Z."/>
            <person name="Zhao W."/>
            <person name="Sun Y."/>
            <person name="Zhang Z."/>
            <person name="Bao J."/>
            <person name="Han Y."/>
            <person name="Dong L."/>
            <person name="Ji J."/>
            <person name="Chen P."/>
            <person name="Wu S."/>
            <person name="Liu J."/>
            <person name="Xiao Y."/>
            <person name="Bu D."/>
            <person name="Tan J."/>
            <person name="Yang L."/>
            <person name="Ye C."/>
            <person name="Zhang J."/>
            <person name="Xu J."/>
            <person name="Zhou Y."/>
            <person name="Yu Y."/>
            <person name="Zhang B."/>
            <person name="Zhuang S."/>
            <person name="Wei H."/>
            <person name="Liu B."/>
            <person name="Lei M."/>
            <person name="Yu H."/>
            <person name="Li Y."/>
            <person name="Xu H."/>
            <person name="Wei S."/>
            <person name="He X."/>
            <person name="Fang L."/>
            <person name="Zhang Z."/>
            <person name="Zhang Y."/>
            <person name="Huang X."/>
            <person name="Su Z."/>
            <person name="Tong W."/>
            <person name="Li J."/>
            <person name="Tong Z."/>
            <person name="Li S."/>
            <person name="Ye J."/>
            <person name="Wang L."/>
            <person name="Fang L."/>
            <person name="Lei T."/>
            <person name="Chen C."/>
            <person name="Chen H."/>
            <person name="Xu Z."/>
            <person name="Li H."/>
            <person name="Huang H."/>
            <person name="Zhang F."/>
            <person name="Xu H."/>
            <person name="Li N."/>
            <person name="Zhao C."/>
            <person name="Li S."/>
            <person name="Dong L."/>
            <person name="Huang Y."/>
            <person name="Li L."/>
            <person name="Xi Y."/>
            <person name="Qi Q."/>
            <person name="Li W."/>
            <person name="Zhang B."/>
            <person name="Hu W."/>
            <person name="Zhang Y."/>
            <person name="Tian X."/>
            <person name="Jiao Y."/>
            <person name="Liang X."/>
            <person name="Jin J."/>
            <person name="Gao L."/>
            <person name="Zheng W."/>
            <person name="Hao B."/>
            <person name="Liu S."/>
            <person name="Wang W."/>
            <person name="Yuan L."/>
            <person name="Cao M."/>
            <person name="McDermott J."/>
            <person name="Samudrala R."/>
            <person name="Wang J."/>
            <person name="Wong G.K."/>
            <person name="Yang H."/>
        </authorList>
    </citation>
    <scope>NUCLEOTIDE SEQUENCE [LARGE SCALE GENOMIC DNA]</scope>
</reference>
<protein>
    <submittedName>
        <fullName evidence="1">Uncharacterized protein</fullName>
    </submittedName>
</protein>
<reference evidence="1" key="2">
    <citation type="submission" date="2008-12" db="EMBL/GenBank/DDBJ databases">
        <title>Improved gene annotation of the rice (Oryza sativa) genomes.</title>
        <authorList>
            <person name="Wang J."/>
            <person name="Li R."/>
            <person name="Fan W."/>
            <person name="Huang Q."/>
            <person name="Zhang J."/>
            <person name="Zhou Y."/>
            <person name="Hu Y."/>
            <person name="Zi S."/>
            <person name="Li J."/>
            <person name="Ni P."/>
            <person name="Zheng H."/>
            <person name="Zhang Y."/>
            <person name="Zhao M."/>
            <person name="Hao Q."/>
            <person name="McDermott J."/>
            <person name="Samudrala R."/>
            <person name="Kristiansen K."/>
            <person name="Wong G.K.-S."/>
        </authorList>
    </citation>
    <scope>NUCLEOTIDE SEQUENCE</scope>
</reference>
<gene>
    <name evidence="1" type="ORF">OsJ_13061</name>
</gene>
<dbReference type="PANTHER" id="PTHR48156">
    <property type="entry name" value="TRANSMEMBRANE PROTEIN"/>
    <property type="match status" value="1"/>
</dbReference>
<accession>A3ANX4</accession>
<dbReference type="EMBL" id="CM000140">
    <property type="protein sequence ID" value="EAZ29013.1"/>
    <property type="molecule type" value="Genomic_DNA"/>
</dbReference>
<organism evidence="1">
    <name type="scientific">Oryza sativa subsp. japonica</name>
    <name type="common">Rice</name>
    <dbReference type="NCBI Taxonomy" id="39947"/>
    <lineage>
        <taxon>Eukaryota</taxon>
        <taxon>Viridiplantae</taxon>
        <taxon>Streptophyta</taxon>
        <taxon>Embryophyta</taxon>
        <taxon>Tracheophyta</taxon>
        <taxon>Spermatophyta</taxon>
        <taxon>Magnoliopsida</taxon>
        <taxon>Liliopsida</taxon>
        <taxon>Poales</taxon>
        <taxon>Poaceae</taxon>
        <taxon>BOP clade</taxon>
        <taxon>Oryzoideae</taxon>
        <taxon>Oryzeae</taxon>
        <taxon>Oryzinae</taxon>
        <taxon>Oryza</taxon>
        <taxon>Oryza sativa</taxon>
    </lineage>
</organism>
<sequence length="70" mass="7009">MAVSVVDKVWAVLAAWVSSCLTAATAVARALRAGDIGVPHVGLWGGPSSGPPPSGQSLEMVRVLAGDAKL</sequence>
<proteinExistence type="predicted"/>
<evidence type="ECO:0000313" key="1">
    <source>
        <dbReference type="EMBL" id="EAZ29013.1"/>
    </source>
</evidence>
<dbReference type="AlphaFoldDB" id="A3ANX4"/>
<name>A3ANX4_ORYSJ</name>
<dbReference type="PANTHER" id="PTHR48156:SF1">
    <property type="entry name" value="TRANSMEMBRANE PROTEIN"/>
    <property type="match status" value="1"/>
</dbReference>